<dbReference type="EMBL" id="GBXM01003047">
    <property type="protein sequence ID" value="JAI05531.1"/>
    <property type="molecule type" value="Transcribed_RNA"/>
</dbReference>
<reference evidence="1" key="2">
    <citation type="journal article" date="2015" name="Fish Shellfish Immunol.">
        <title>Early steps in the European eel (Anguilla anguilla)-Vibrio vulnificus interaction in the gills: Role of the RtxA13 toxin.</title>
        <authorList>
            <person name="Callol A."/>
            <person name="Pajuelo D."/>
            <person name="Ebbesson L."/>
            <person name="Teles M."/>
            <person name="MacKenzie S."/>
            <person name="Amaro C."/>
        </authorList>
    </citation>
    <scope>NUCLEOTIDE SEQUENCE</scope>
</reference>
<protein>
    <submittedName>
        <fullName evidence="1">Uncharacterized protein</fullName>
    </submittedName>
</protein>
<name>A0A0E9XUI6_ANGAN</name>
<organism evidence="1">
    <name type="scientific">Anguilla anguilla</name>
    <name type="common">European freshwater eel</name>
    <name type="synonym">Muraena anguilla</name>
    <dbReference type="NCBI Taxonomy" id="7936"/>
    <lineage>
        <taxon>Eukaryota</taxon>
        <taxon>Metazoa</taxon>
        <taxon>Chordata</taxon>
        <taxon>Craniata</taxon>
        <taxon>Vertebrata</taxon>
        <taxon>Euteleostomi</taxon>
        <taxon>Actinopterygii</taxon>
        <taxon>Neopterygii</taxon>
        <taxon>Teleostei</taxon>
        <taxon>Anguilliformes</taxon>
        <taxon>Anguillidae</taxon>
        <taxon>Anguilla</taxon>
    </lineage>
</organism>
<sequence length="40" mass="4462">MSEWCDGVCALQYIGGLSRVYSCLSPNACWVNGYKQWTDG</sequence>
<proteinExistence type="predicted"/>
<dbReference type="AlphaFoldDB" id="A0A0E9XUI6"/>
<reference evidence="1" key="1">
    <citation type="submission" date="2014-11" db="EMBL/GenBank/DDBJ databases">
        <authorList>
            <person name="Amaro Gonzalez C."/>
        </authorList>
    </citation>
    <scope>NUCLEOTIDE SEQUENCE</scope>
</reference>
<evidence type="ECO:0000313" key="1">
    <source>
        <dbReference type="EMBL" id="JAI05531.1"/>
    </source>
</evidence>
<accession>A0A0E9XUI6</accession>